<keyword evidence="1" id="KW-0812">Transmembrane</keyword>
<keyword evidence="3" id="KW-1185">Reference proteome</keyword>
<sequence length="179" mass="19077">MRRWGHGHGAETHLEKLYETGGQVTGAQTFLKMQTTAGPTVTNFTTSLNTTTKSKEQVLIQSSGAMIAVIVIGIIIILTILLIILKTYNRRTHMSRVLGGGSKPRKKSSSTVQTNMATGNVGASSVSGSFAHSRGGAENGFQLPRVEMNSLEQNNLEQYSTTSGSTVVTIHGAPSLENT</sequence>
<reference evidence="2" key="1">
    <citation type="submission" date="2021-01" db="EMBL/GenBank/DDBJ databases">
        <authorList>
            <person name="Zahm M."/>
            <person name="Roques C."/>
            <person name="Cabau C."/>
            <person name="Klopp C."/>
            <person name="Donnadieu C."/>
            <person name="Jouanno E."/>
            <person name="Lampietro C."/>
            <person name="Louis A."/>
            <person name="Herpin A."/>
            <person name="Echchiki A."/>
            <person name="Berthelot C."/>
            <person name="Parey E."/>
            <person name="Roest-Crollius H."/>
            <person name="Braasch I."/>
            <person name="Postlethwait J."/>
            <person name="Bobe J."/>
            <person name="Montfort J."/>
            <person name="Bouchez O."/>
            <person name="Begum T."/>
            <person name="Mejri S."/>
            <person name="Adams A."/>
            <person name="Chen W.-J."/>
            <person name="Guiguen Y."/>
        </authorList>
    </citation>
    <scope>NUCLEOTIDE SEQUENCE</scope>
    <source>
        <strain evidence="2">YG-15Mar2019-1</strain>
        <tissue evidence="2">Brain</tissue>
    </source>
</reference>
<comment type="caution">
    <text evidence="2">The sequence shown here is derived from an EMBL/GenBank/DDBJ whole genome shotgun (WGS) entry which is preliminary data.</text>
</comment>
<dbReference type="PANTHER" id="PTHR35974">
    <property type="entry name" value="NONCOMPACT MYELIN-ASSOCIATED PROTEIN"/>
    <property type="match status" value="1"/>
</dbReference>
<keyword evidence="1" id="KW-0472">Membrane</keyword>
<feature type="transmembrane region" description="Helical" evidence="1">
    <location>
        <begin position="65"/>
        <end position="85"/>
    </location>
</feature>
<dbReference type="GO" id="GO:0031641">
    <property type="term" value="P:regulation of myelination"/>
    <property type="evidence" value="ECO:0007669"/>
    <property type="project" value="InterPro"/>
</dbReference>
<gene>
    <name evidence="2" type="ORF">MATL_G00160060</name>
</gene>
<dbReference type="GO" id="GO:0033270">
    <property type="term" value="C:paranode region of axon"/>
    <property type="evidence" value="ECO:0007669"/>
    <property type="project" value="InterPro"/>
</dbReference>
<dbReference type="InterPro" id="IPR038940">
    <property type="entry name" value="NCMAP"/>
</dbReference>
<dbReference type="Proteomes" id="UP001046870">
    <property type="component" value="Chromosome 13"/>
</dbReference>
<protein>
    <recommendedName>
        <fullName evidence="4">Noncompact myelin-associated protein</fullName>
    </recommendedName>
</protein>
<evidence type="ECO:0000313" key="2">
    <source>
        <dbReference type="EMBL" id="KAG7465989.1"/>
    </source>
</evidence>
<dbReference type="AlphaFoldDB" id="A0A9D3PR58"/>
<dbReference type="EMBL" id="JAFDVH010000013">
    <property type="protein sequence ID" value="KAG7465989.1"/>
    <property type="molecule type" value="Genomic_DNA"/>
</dbReference>
<accession>A0A9D3PR58</accession>
<keyword evidence="1" id="KW-1133">Transmembrane helix</keyword>
<dbReference type="GO" id="GO:0043220">
    <property type="term" value="C:Schmidt-Lanterman incisure"/>
    <property type="evidence" value="ECO:0007669"/>
    <property type="project" value="InterPro"/>
</dbReference>
<evidence type="ECO:0000313" key="3">
    <source>
        <dbReference type="Proteomes" id="UP001046870"/>
    </source>
</evidence>
<dbReference type="OrthoDB" id="8957254at2759"/>
<dbReference type="PANTHER" id="PTHR35974:SF1">
    <property type="entry name" value="NONCOMPACT MYELIN-ASSOCIATED PROTEIN"/>
    <property type="match status" value="1"/>
</dbReference>
<evidence type="ECO:0000256" key="1">
    <source>
        <dbReference type="SAM" id="Phobius"/>
    </source>
</evidence>
<proteinExistence type="predicted"/>
<dbReference type="GO" id="GO:0019911">
    <property type="term" value="F:structural constituent of myelin sheath"/>
    <property type="evidence" value="ECO:0007669"/>
    <property type="project" value="InterPro"/>
</dbReference>
<dbReference type="GO" id="GO:0005886">
    <property type="term" value="C:plasma membrane"/>
    <property type="evidence" value="ECO:0007669"/>
    <property type="project" value="InterPro"/>
</dbReference>
<organism evidence="2 3">
    <name type="scientific">Megalops atlanticus</name>
    <name type="common">Tarpon</name>
    <name type="synonym">Clupea gigantea</name>
    <dbReference type="NCBI Taxonomy" id="7932"/>
    <lineage>
        <taxon>Eukaryota</taxon>
        <taxon>Metazoa</taxon>
        <taxon>Chordata</taxon>
        <taxon>Craniata</taxon>
        <taxon>Vertebrata</taxon>
        <taxon>Euteleostomi</taxon>
        <taxon>Actinopterygii</taxon>
        <taxon>Neopterygii</taxon>
        <taxon>Teleostei</taxon>
        <taxon>Elopiformes</taxon>
        <taxon>Megalopidae</taxon>
        <taxon>Megalops</taxon>
    </lineage>
</organism>
<name>A0A9D3PR58_MEGAT</name>
<evidence type="ECO:0008006" key="4">
    <source>
        <dbReference type="Google" id="ProtNLM"/>
    </source>
</evidence>